<dbReference type="PANTHER" id="PTHR43685:SF2">
    <property type="entry name" value="GLYCOSYLTRANSFERASE 2-LIKE DOMAIN-CONTAINING PROTEIN"/>
    <property type="match status" value="1"/>
</dbReference>
<feature type="domain" description="Glycosyltransferase 2-like" evidence="1">
    <location>
        <begin position="7"/>
        <end position="162"/>
    </location>
</feature>
<dbReference type="InterPro" id="IPR001173">
    <property type="entry name" value="Glyco_trans_2-like"/>
</dbReference>
<name>A0AAE3TFL1_9BACT</name>
<dbReference type="SUPFAM" id="SSF53448">
    <property type="entry name" value="Nucleotide-diphospho-sugar transferases"/>
    <property type="match status" value="1"/>
</dbReference>
<dbReference type="EMBL" id="JAPHEG010000001">
    <property type="protein sequence ID" value="MDF2953084.1"/>
    <property type="molecule type" value="Genomic_DNA"/>
</dbReference>
<sequence>MKKPLISVVIPTYNRAYILPKAIKSVFNQTFKDLELIIIDDGSTDETPYLVAKYPLIYVRKPHRGVSHARNVGVLKAKGEFIAFLDSDDVFVPEKLEKQIKFLEKKPSYKIVQTEEIWYKGEKRINPKKIHQKAEGWFFDRAIKLCVVSISTVLIKKEVFEKIGLFDENFPVCEDYEFWLRVSLKMPVGLIKEYLVIKSGGRPDQLSAMKGLDYYRTLALIKLFKNYQKDLKLEQKLMLYAEAKKKFEIFYKGALKHGNFKKAYFLKKVFRETFGNSIITSFRSIE</sequence>
<organism evidence="2 3">
    <name type="scientific">Candidatus Thermodesulfobacterium syntrophicum</name>
    <dbReference type="NCBI Taxonomy" id="3060442"/>
    <lineage>
        <taxon>Bacteria</taxon>
        <taxon>Pseudomonadati</taxon>
        <taxon>Thermodesulfobacteriota</taxon>
        <taxon>Thermodesulfobacteria</taxon>
        <taxon>Thermodesulfobacteriales</taxon>
        <taxon>Thermodesulfobacteriaceae</taxon>
        <taxon>Thermodesulfobacterium</taxon>
    </lineage>
</organism>
<dbReference type="Pfam" id="PF00535">
    <property type="entry name" value="Glycos_transf_2"/>
    <property type="match status" value="1"/>
</dbReference>
<reference evidence="2" key="1">
    <citation type="submission" date="2022-11" db="EMBL/GenBank/DDBJ databases">
        <title>Candidatus Alkanophaga archaea from heated hydrothermal vent sediment oxidize petroleum alkanes.</title>
        <authorList>
            <person name="Zehnle H."/>
            <person name="Laso-Perez R."/>
            <person name="Lipp J."/>
            <person name="Teske A."/>
            <person name="Wegener G."/>
        </authorList>
    </citation>
    <scope>NUCLEOTIDE SEQUENCE</scope>
    <source>
        <strain evidence="2">MCA70</strain>
    </source>
</reference>
<evidence type="ECO:0000313" key="3">
    <source>
        <dbReference type="Proteomes" id="UP001144110"/>
    </source>
</evidence>
<proteinExistence type="predicted"/>
<dbReference type="PANTHER" id="PTHR43685">
    <property type="entry name" value="GLYCOSYLTRANSFERASE"/>
    <property type="match status" value="1"/>
</dbReference>
<dbReference type="InterPro" id="IPR029044">
    <property type="entry name" value="Nucleotide-diphossugar_trans"/>
</dbReference>
<dbReference type="Gene3D" id="3.90.550.10">
    <property type="entry name" value="Spore Coat Polysaccharide Biosynthesis Protein SpsA, Chain A"/>
    <property type="match status" value="1"/>
</dbReference>
<comment type="caution">
    <text evidence="2">The sequence shown here is derived from an EMBL/GenBank/DDBJ whole genome shotgun (WGS) entry which is preliminary data.</text>
</comment>
<dbReference type="Proteomes" id="UP001144110">
    <property type="component" value="Unassembled WGS sequence"/>
</dbReference>
<gene>
    <name evidence="2" type="ORF">OD816_000329</name>
</gene>
<dbReference type="AlphaFoldDB" id="A0AAE3TFL1"/>
<evidence type="ECO:0000313" key="2">
    <source>
        <dbReference type="EMBL" id="MDF2953084.1"/>
    </source>
</evidence>
<evidence type="ECO:0000259" key="1">
    <source>
        <dbReference type="Pfam" id="PF00535"/>
    </source>
</evidence>
<dbReference type="InterPro" id="IPR050834">
    <property type="entry name" value="Glycosyltransf_2"/>
</dbReference>
<accession>A0AAE3TFL1</accession>
<protein>
    <submittedName>
        <fullName evidence="2">Glycosyltransferase involved in cell wall bisynthesis</fullName>
    </submittedName>
</protein>